<comment type="caution">
    <text evidence="2">The sequence shown here is derived from an EMBL/GenBank/DDBJ whole genome shotgun (WGS) entry which is preliminary data.</text>
</comment>
<evidence type="ECO:0000313" key="2">
    <source>
        <dbReference type="EMBL" id="KAJ4440259.1"/>
    </source>
</evidence>
<protein>
    <submittedName>
        <fullName evidence="2">Uncharacterized protein</fullName>
    </submittedName>
</protein>
<evidence type="ECO:0000313" key="3">
    <source>
        <dbReference type="Proteomes" id="UP001148838"/>
    </source>
</evidence>
<reference evidence="2 3" key="1">
    <citation type="journal article" date="2022" name="Allergy">
        <title>Genome assembly and annotation of Periplaneta americana reveal a comprehensive cockroach allergen profile.</title>
        <authorList>
            <person name="Wang L."/>
            <person name="Xiong Q."/>
            <person name="Saelim N."/>
            <person name="Wang L."/>
            <person name="Nong W."/>
            <person name="Wan A.T."/>
            <person name="Shi M."/>
            <person name="Liu X."/>
            <person name="Cao Q."/>
            <person name="Hui J.H.L."/>
            <person name="Sookrung N."/>
            <person name="Leung T.F."/>
            <person name="Tungtrongchitr A."/>
            <person name="Tsui S.K.W."/>
        </authorList>
    </citation>
    <scope>NUCLEOTIDE SEQUENCE [LARGE SCALE GENOMIC DNA]</scope>
    <source>
        <strain evidence="2">PWHHKU_190912</strain>
    </source>
</reference>
<dbReference type="EMBL" id="JAJSOF020000017">
    <property type="protein sequence ID" value="KAJ4440259.1"/>
    <property type="molecule type" value="Genomic_DNA"/>
</dbReference>
<feature type="compositionally biased region" description="Low complexity" evidence="1">
    <location>
        <begin position="42"/>
        <end position="52"/>
    </location>
</feature>
<feature type="region of interest" description="Disordered" evidence="1">
    <location>
        <begin position="26"/>
        <end position="80"/>
    </location>
</feature>
<proteinExistence type="predicted"/>
<sequence>MDALEELLGEQARGCWSLPHHITSYVSTTRSSNDGDGVIDKSTTSIPSTSSSSPPPPPPSDVSADSTTPPPEGALLPTDKRSANSIRVGCPLQLLEVCRVNLDSPSIFIVSSNNDSHKVDRRVAFVDTNPGNPDSIPGKENRNKIDLPETETGIMSLICKFEMGRACSTYGYRVLVGRSEVKRPLERRRRRWEDKIKMDLREVGYDVGDWINLA</sequence>
<name>A0ABQ8T1C2_PERAM</name>
<dbReference type="Proteomes" id="UP001148838">
    <property type="component" value="Unassembled WGS sequence"/>
</dbReference>
<keyword evidence="3" id="KW-1185">Reference proteome</keyword>
<evidence type="ECO:0000256" key="1">
    <source>
        <dbReference type="SAM" id="MobiDB-lite"/>
    </source>
</evidence>
<gene>
    <name evidence="2" type="ORF">ANN_08398</name>
</gene>
<organism evidence="2 3">
    <name type="scientific">Periplaneta americana</name>
    <name type="common">American cockroach</name>
    <name type="synonym">Blatta americana</name>
    <dbReference type="NCBI Taxonomy" id="6978"/>
    <lineage>
        <taxon>Eukaryota</taxon>
        <taxon>Metazoa</taxon>
        <taxon>Ecdysozoa</taxon>
        <taxon>Arthropoda</taxon>
        <taxon>Hexapoda</taxon>
        <taxon>Insecta</taxon>
        <taxon>Pterygota</taxon>
        <taxon>Neoptera</taxon>
        <taxon>Polyneoptera</taxon>
        <taxon>Dictyoptera</taxon>
        <taxon>Blattodea</taxon>
        <taxon>Blattoidea</taxon>
        <taxon>Blattidae</taxon>
        <taxon>Blattinae</taxon>
        <taxon>Periplaneta</taxon>
    </lineage>
</organism>
<accession>A0ABQ8T1C2</accession>